<keyword evidence="5" id="KW-1185">Reference proteome</keyword>
<organism evidence="4 5">
    <name type="scientific">Solicola gregarius</name>
    <dbReference type="NCBI Taxonomy" id="2908642"/>
    <lineage>
        <taxon>Bacteria</taxon>
        <taxon>Bacillati</taxon>
        <taxon>Actinomycetota</taxon>
        <taxon>Actinomycetes</taxon>
        <taxon>Propionibacteriales</taxon>
        <taxon>Nocardioidaceae</taxon>
        <taxon>Solicola</taxon>
    </lineage>
</organism>
<evidence type="ECO:0000313" key="4">
    <source>
        <dbReference type="EMBL" id="UYM06867.1"/>
    </source>
</evidence>
<reference evidence="4" key="1">
    <citation type="submission" date="2022-01" db="EMBL/GenBank/DDBJ databases">
        <title>Nocardioidaceae gen. sp. A5X3R13.</title>
        <authorList>
            <person name="Lopez Marin M.A."/>
            <person name="Uhlik O."/>
        </authorList>
    </citation>
    <scope>NUCLEOTIDE SEQUENCE</scope>
    <source>
        <strain evidence="4">A5X3R13</strain>
    </source>
</reference>
<feature type="domain" description="N-acetyltransferase" evidence="3">
    <location>
        <begin position="1"/>
        <end position="147"/>
    </location>
</feature>
<accession>A0AA46YLP5</accession>
<dbReference type="InterPro" id="IPR016181">
    <property type="entry name" value="Acyl_CoA_acyltransferase"/>
</dbReference>
<evidence type="ECO:0000256" key="1">
    <source>
        <dbReference type="ARBA" id="ARBA00022679"/>
    </source>
</evidence>
<name>A0AA46YLP5_9ACTN</name>
<gene>
    <name evidence="4" type="ORF">L0C25_07270</name>
</gene>
<keyword evidence="2" id="KW-0012">Acyltransferase</keyword>
<dbReference type="PANTHER" id="PTHR43877">
    <property type="entry name" value="AMINOALKYLPHOSPHONATE N-ACETYLTRANSFERASE-RELATED-RELATED"/>
    <property type="match status" value="1"/>
</dbReference>
<sequence length="147" mass="16391">MTIRPAVAGEADALRDLARAAYAHYVERIGTEPWPMLADYTQLVEQGSVWVAARDHAIVGLIVLLPEEGHLLLDNVAVSPDAQGQGVGGRLLAFADEHARDLGYAEVRLYTNEAMTENIAYYPRHGYVETHRGEFGEYRRVHFTKTL</sequence>
<keyword evidence="1" id="KW-0808">Transferase</keyword>
<dbReference type="EMBL" id="CP094970">
    <property type="protein sequence ID" value="UYM06867.1"/>
    <property type="molecule type" value="Genomic_DNA"/>
</dbReference>
<dbReference type="InterPro" id="IPR000182">
    <property type="entry name" value="GNAT_dom"/>
</dbReference>
<evidence type="ECO:0000259" key="3">
    <source>
        <dbReference type="PROSITE" id="PS51186"/>
    </source>
</evidence>
<evidence type="ECO:0000313" key="5">
    <source>
        <dbReference type="Proteomes" id="UP001164390"/>
    </source>
</evidence>
<dbReference type="GO" id="GO:0016747">
    <property type="term" value="F:acyltransferase activity, transferring groups other than amino-acyl groups"/>
    <property type="evidence" value="ECO:0007669"/>
    <property type="project" value="InterPro"/>
</dbReference>
<dbReference type="SUPFAM" id="SSF55729">
    <property type="entry name" value="Acyl-CoA N-acyltransferases (Nat)"/>
    <property type="match status" value="1"/>
</dbReference>
<dbReference type="PROSITE" id="PS51186">
    <property type="entry name" value="GNAT"/>
    <property type="match status" value="1"/>
</dbReference>
<dbReference type="Pfam" id="PF13508">
    <property type="entry name" value="Acetyltransf_7"/>
    <property type="match status" value="1"/>
</dbReference>
<dbReference type="KEGG" id="sgrg:L0C25_07270"/>
<dbReference type="AlphaFoldDB" id="A0AA46YLP5"/>
<dbReference type="InterPro" id="IPR050832">
    <property type="entry name" value="Bact_Acetyltransf"/>
</dbReference>
<dbReference type="RefSeq" id="WP_271635793.1">
    <property type="nucleotide sequence ID" value="NZ_CP094970.1"/>
</dbReference>
<evidence type="ECO:0000256" key="2">
    <source>
        <dbReference type="ARBA" id="ARBA00023315"/>
    </source>
</evidence>
<proteinExistence type="predicted"/>
<dbReference type="Proteomes" id="UP001164390">
    <property type="component" value="Chromosome"/>
</dbReference>
<dbReference type="Gene3D" id="3.40.630.30">
    <property type="match status" value="1"/>
</dbReference>
<dbReference type="PANTHER" id="PTHR43877:SF2">
    <property type="entry name" value="AMINOALKYLPHOSPHONATE N-ACETYLTRANSFERASE-RELATED"/>
    <property type="match status" value="1"/>
</dbReference>
<protein>
    <submittedName>
        <fullName evidence="4">GNAT family N-acetyltransferase</fullName>
    </submittedName>
</protein>
<dbReference type="CDD" id="cd04301">
    <property type="entry name" value="NAT_SF"/>
    <property type="match status" value="1"/>
</dbReference>